<dbReference type="AlphaFoldDB" id="A0AAU9R9E1"/>
<reference evidence="1 2" key="1">
    <citation type="submission" date="2022-03" db="EMBL/GenBank/DDBJ databases">
        <authorList>
            <person name="Nunn A."/>
            <person name="Chopra R."/>
            <person name="Nunn A."/>
            <person name="Contreras Garrido A."/>
        </authorList>
    </citation>
    <scope>NUCLEOTIDE SEQUENCE [LARGE SCALE GENOMIC DNA]</scope>
</reference>
<proteinExistence type="predicted"/>
<evidence type="ECO:0000313" key="2">
    <source>
        <dbReference type="Proteomes" id="UP000836841"/>
    </source>
</evidence>
<sequence>KIKGTVWFNRYDASVGPVFDCDTPPPLRRRLRGKSPAKAFAAPLNKTAEMAVVVHHKDARKSGSFVGTRPRIQIQSNLSQYVVDVACEKLSLIDLENLGQDWLVAVPKQLVAVLSHDTHKLGDTTIKSYFSKATQWNIFSNIFKDLTAELALKMILQRCAETPSSEISTSLGHLQFPQKFYRSLETQTARMIFRHSVFG</sequence>
<feature type="non-terminal residue" evidence="1">
    <location>
        <position position="1"/>
    </location>
</feature>
<dbReference type="Proteomes" id="UP000836841">
    <property type="component" value="Chromosome 1"/>
</dbReference>
<gene>
    <name evidence="1" type="ORF">TAV2_LOCUS94</name>
</gene>
<evidence type="ECO:0000313" key="1">
    <source>
        <dbReference type="EMBL" id="CAH2036413.1"/>
    </source>
</evidence>
<protein>
    <submittedName>
        <fullName evidence="1">Uncharacterized protein</fullName>
    </submittedName>
</protein>
<feature type="non-terminal residue" evidence="1">
    <location>
        <position position="199"/>
    </location>
</feature>
<dbReference type="EMBL" id="OU466857">
    <property type="protein sequence ID" value="CAH2036413.1"/>
    <property type="molecule type" value="Genomic_DNA"/>
</dbReference>
<accession>A0AAU9R9E1</accession>
<keyword evidence="2" id="KW-1185">Reference proteome</keyword>
<name>A0AAU9R9E1_THLAR</name>
<organism evidence="1 2">
    <name type="scientific">Thlaspi arvense</name>
    <name type="common">Field penny-cress</name>
    <dbReference type="NCBI Taxonomy" id="13288"/>
    <lineage>
        <taxon>Eukaryota</taxon>
        <taxon>Viridiplantae</taxon>
        <taxon>Streptophyta</taxon>
        <taxon>Embryophyta</taxon>
        <taxon>Tracheophyta</taxon>
        <taxon>Spermatophyta</taxon>
        <taxon>Magnoliopsida</taxon>
        <taxon>eudicotyledons</taxon>
        <taxon>Gunneridae</taxon>
        <taxon>Pentapetalae</taxon>
        <taxon>rosids</taxon>
        <taxon>malvids</taxon>
        <taxon>Brassicales</taxon>
        <taxon>Brassicaceae</taxon>
        <taxon>Thlaspideae</taxon>
        <taxon>Thlaspi</taxon>
    </lineage>
</organism>